<dbReference type="GeneID" id="112127431"/>
<organism evidence="2 3">
    <name type="scientific">Cimex lectularius</name>
    <name type="common">Bed bug</name>
    <name type="synonym">Acanthia lectularia</name>
    <dbReference type="NCBI Taxonomy" id="79782"/>
    <lineage>
        <taxon>Eukaryota</taxon>
        <taxon>Metazoa</taxon>
        <taxon>Ecdysozoa</taxon>
        <taxon>Arthropoda</taxon>
        <taxon>Hexapoda</taxon>
        <taxon>Insecta</taxon>
        <taxon>Pterygota</taxon>
        <taxon>Neoptera</taxon>
        <taxon>Paraneoptera</taxon>
        <taxon>Hemiptera</taxon>
        <taxon>Heteroptera</taxon>
        <taxon>Panheteroptera</taxon>
        <taxon>Cimicomorpha</taxon>
        <taxon>Cimicidae</taxon>
        <taxon>Cimex</taxon>
    </lineage>
</organism>
<keyword evidence="3" id="KW-1185">Reference proteome</keyword>
<feature type="chain" id="PRO_5035149986" evidence="1">
    <location>
        <begin position="20"/>
        <end position="101"/>
    </location>
</feature>
<proteinExistence type="predicted"/>
<evidence type="ECO:0000313" key="3">
    <source>
        <dbReference type="Proteomes" id="UP000494040"/>
    </source>
</evidence>
<dbReference type="KEGG" id="clec:112127431"/>
<evidence type="ECO:0000313" key="2">
    <source>
        <dbReference type="EnsemblMetazoa" id="XP_024084196.1"/>
    </source>
</evidence>
<accession>A0A8I6TMJ8</accession>
<evidence type="ECO:0000256" key="1">
    <source>
        <dbReference type="SAM" id="SignalP"/>
    </source>
</evidence>
<dbReference type="EnsemblMetazoa" id="XM_024228428.1">
    <property type="protein sequence ID" value="XP_024084196.1"/>
    <property type="gene ID" value="LOC112127431"/>
</dbReference>
<reference evidence="2" key="1">
    <citation type="submission" date="2022-01" db="UniProtKB">
        <authorList>
            <consortium name="EnsemblMetazoa"/>
        </authorList>
    </citation>
    <scope>IDENTIFICATION</scope>
</reference>
<keyword evidence="1" id="KW-0732">Signal</keyword>
<protein>
    <submittedName>
        <fullName evidence="2">Uncharacterized protein</fullName>
    </submittedName>
</protein>
<dbReference type="AlphaFoldDB" id="A0A8I6TMJ8"/>
<feature type="signal peptide" evidence="1">
    <location>
        <begin position="1"/>
        <end position="19"/>
    </location>
</feature>
<dbReference type="Proteomes" id="UP000494040">
    <property type="component" value="Unassembled WGS sequence"/>
</dbReference>
<sequence>MSLLLKSLVLCVVIVYVAGQEGSEEQIDEEGRTFGRPFAKLAGAVAHGIGYLLLDGDNHHYYRPPYNYYNRPFPGVYGGGFANQYYRPGFPGYRDPIFDNK</sequence>
<dbReference type="RefSeq" id="XP_024084196.1">
    <property type="nucleotide sequence ID" value="XM_024228428.1"/>
</dbReference>
<name>A0A8I6TMJ8_CIMLE</name>